<dbReference type="EMBL" id="BNJK01000001">
    <property type="protein sequence ID" value="GHO95219.1"/>
    <property type="molecule type" value="Genomic_DNA"/>
</dbReference>
<keyword evidence="2" id="KW-1185">Reference proteome</keyword>
<organism evidence="1 2">
    <name type="scientific">Reticulibacter mediterranei</name>
    <dbReference type="NCBI Taxonomy" id="2778369"/>
    <lineage>
        <taxon>Bacteria</taxon>
        <taxon>Bacillati</taxon>
        <taxon>Chloroflexota</taxon>
        <taxon>Ktedonobacteria</taxon>
        <taxon>Ktedonobacterales</taxon>
        <taxon>Reticulibacteraceae</taxon>
        <taxon>Reticulibacter</taxon>
    </lineage>
</organism>
<evidence type="ECO:0000313" key="2">
    <source>
        <dbReference type="Proteomes" id="UP000597444"/>
    </source>
</evidence>
<reference evidence="1" key="1">
    <citation type="submission" date="2020-10" db="EMBL/GenBank/DDBJ databases">
        <title>Taxonomic study of unclassified bacteria belonging to the class Ktedonobacteria.</title>
        <authorList>
            <person name="Yabe S."/>
            <person name="Wang C.M."/>
            <person name="Zheng Y."/>
            <person name="Sakai Y."/>
            <person name="Cavaletti L."/>
            <person name="Monciardini P."/>
            <person name="Donadio S."/>
        </authorList>
    </citation>
    <scope>NUCLEOTIDE SEQUENCE</scope>
    <source>
        <strain evidence="1">ID150040</strain>
    </source>
</reference>
<protein>
    <submittedName>
        <fullName evidence="1">Uncharacterized protein</fullName>
    </submittedName>
</protein>
<evidence type="ECO:0000313" key="1">
    <source>
        <dbReference type="EMBL" id="GHO95219.1"/>
    </source>
</evidence>
<proteinExistence type="predicted"/>
<accession>A0A8J3IGT3</accession>
<dbReference type="AlphaFoldDB" id="A0A8J3IGT3"/>
<sequence>MNLPSSPQKESDMNAYSTLLDPTDTHHVVLIVEQQFPGDEEDCMHLVRIPNSGYLVLCNAPTGEDCAACGRPTCPAHFSGHTLTTEQGEQALCYPCSQLPPHAIKMIRSTRLTLNQQSGDTPNG</sequence>
<gene>
    <name evidence="1" type="ORF">KSF_052670</name>
</gene>
<comment type="caution">
    <text evidence="1">The sequence shown here is derived from an EMBL/GenBank/DDBJ whole genome shotgun (WGS) entry which is preliminary data.</text>
</comment>
<name>A0A8J3IGT3_9CHLR</name>
<dbReference type="Proteomes" id="UP000597444">
    <property type="component" value="Unassembled WGS sequence"/>
</dbReference>